<protein>
    <submittedName>
        <fullName evidence="1">Uncharacterized protein</fullName>
    </submittedName>
</protein>
<keyword evidence="2" id="KW-1185">Reference proteome</keyword>
<reference evidence="1" key="1">
    <citation type="submission" date="2020-02" db="EMBL/GenBank/DDBJ databases">
        <authorList>
            <person name="Scholz U."/>
            <person name="Mascher M."/>
            <person name="Fiebig A."/>
        </authorList>
    </citation>
    <scope>NUCLEOTIDE SEQUENCE</scope>
</reference>
<proteinExistence type="predicted"/>
<evidence type="ECO:0000313" key="1">
    <source>
        <dbReference type="EMBL" id="CAA7406814.1"/>
    </source>
</evidence>
<dbReference type="AlphaFoldDB" id="A0A7I8LC10"/>
<evidence type="ECO:0000313" key="2">
    <source>
        <dbReference type="Proteomes" id="UP000663760"/>
    </source>
</evidence>
<name>A0A7I8LC10_SPIIN</name>
<dbReference type="Proteomes" id="UP000663760">
    <property type="component" value="Chromosome 13"/>
</dbReference>
<sequence length="80" mass="9097">MVVKGLLTFIRSFSSLIFLQKLSPISLPMCPSVSSHVGLHESWMEVGRVLGSFILRSAQQEEALHRIWYALRSIKPIKDE</sequence>
<dbReference type="EMBL" id="LR746276">
    <property type="protein sequence ID" value="CAA7406814.1"/>
    <property type="molecule type" value="Genomic_DNA"/>
</dbReference>
<gene>
    <name evidence="1" type="ORF">SI8410_13017492</name>
</gene>
<accession>A0A7I8LC10</accession>
<organism evidence="1 2">
    <name type="scientific">Spirodela intermedia</name>
    <name type="common">Intermediate duckweed</name>
    <dbReference type="NCBI Taxonomy" id="51605"/>
    <lineage>
        <taxon>Eukaryota</taxon>
        <taxon>Viridiplantae</taxon>
        <taxon>Streptophyta</taxon>
        <taxon>Embryophyta</taxon>
        <taxon>Tracheophyta</taxon>
        <taxon>Spermatophyta</taxon>
        <taxon>Magnoliopsida</taxon>
        <taxon>Liliopsida</taxon>
        <taxon>Araceae</taxon>
        <taxon>Lemnoideae</taxon>
        <taxon>Spirodela</taxon>
    </lineage>
</organism>